<gene>
    <name evidence="1" type="ORF">FQ775_00670</name>
</gene>
<keyword evidence="2" id="KW-1185">Reference proteome</keyword>
<organism evidence="1 2">
    <name type="scientific">Nitratireductor mangrovi</name>
    <dbReference type="NCBI Taxonomy" id="2599600"/>
    <lineage>
        <taxon>Bacteria</taxon>
        <taxon>Pseudomonadati</taxon>
        <taxon>Pseudomonadota</taxon>
        <taxon>Alphaproteobacteria</taxon>
        <taxon>Hyphomicrobiales</taxon>
        <taxon>Phyllobacteriaceae</taxon>
        <taxon>Nitratireductor</taxon>
    </lineage>
</organism>
<protein>
    <submittedName>
        <fullName evidence="1">Uncharacterized protein</fullName>
    </submittedName>
</protein>
<name>A0A5B8KTW6_9HYPH</name>
<accession>A0A5B8KTW6</accession>
<reference evidence="1" key="1">
    <citation type="submission" date="2020-04" db="EMBL/GenBank/DDBJ databases">
        <title>Nitratireductor sp. nov. isolated from mangrove soil.</title>
        <authorList>
            <person name="Ye Y."/>
        </authorList>
    </citation>
    <scope>NUCLEOTIDE SEQUENCE</scope>
    <source>
        <strain evidence="1">SY7</strain>
    </source>
</reference>
<evidence type="ECO:0000313" key="2">
    <source>
        <dbReference type="Proteomes" id="UP000321389"/>
    </source>
</evidence>
<proteinExistence type="predicted"/>
<sequence>MMDRHLSEKLVCDVRSAVAEAIAQKDIVNVPVLAETVRLRNLAENVALEDIEYQVMAVAMAFGAAMAFARPLLTTAAFEAPVALAAPTALHRCNGGG</sequence>
<dbReference type="AlphaFoldDB" id="A0A5B8KTW6"/>
<dbReference type="KEGG" id="niy:FQ775_00670"/>
<dbReference type="RefSeq" id="WP_167813141.1">
    <property type="nucleotide sequence ID" value="NZ_CP042301.2"/>
</dbReference>
<evidence type="ECO:0000313" key="1">
    <source>
        <dbReference type="EMBL" id="QDY99000.2"/>
    </source>
</evidence>
<dbReference type="EMBL" id="CP042301">
    <property type="protein sequence ID" value="QDY99000.2"/>
    <property type="molecule type" value="Genomic_DNA"/>
</dbReference>
<dbReference type="Proteomes" id="UP000321389">
    <property type="component" value="Chromosome"/>
</dbReference>